<accession>A0A1G7AA56</accession>
<reference evidence="2" key="1">
    <citation type="submission" date="2016-10" db="EMBL/GenBank/DDBJ databases">
        <authorList>
            <person name="Varghese N."/>
            <person name="Submissions S."/>
        </authorList>
    </citation>
    <scope>NUCLEOTIDE SEQUENCE [LARGE SCALE GENOMIC DNA]</scope>
    <source>
        <strain evidence="2">DSM 25329</strain>
    </source>
</reference>
<organism evidence="1 2">
    <name type="scientific">Dyadobacter soli</name>
    <dbReference type="NCBI Taxonomy" id="659014"/>
    <lineage>
        <taxon>Bacteria</taxon>
        <taxon>Pseudomonadati</taxon>
        <taxon>Bacteroidota</taxon>
        <taxon>Cytophagia</taxon>
        <taxon>Cytophagales</taxon>
        <taxon>Spirosomataceae</taxon>
        <taxon>Dyadobacter</taxon>
    </lineage>
</organism>
<gene>
    <name evidence="1" type="ORF">SAMN04487996_103383</name>
</gene>
<dbReference type="AlphaFoldDB" id="A0A1G7AA56"/>
<proteinExistence type="predicted"/>
<evidence type="ECO:0000313" key="1">
    <source>
        <dbReference type="EMBL" id="SDE11573.1"/>
    </source>
</evidence>
<dbReference type="EMBL" id="FNAN01000003">
    <property type="protein sequence ID" value="SDE11573.1"/>
    <property type="molecule type" value="Genomic_DNA"/>
</dbReference>
<dbReference type="STRING" id="659014.SAMN04487996_103383"/>
<keyword evidence="2" id="KW-1185">Reference proteome</keyword>
<evidence type="ECO:0000313" key="2">
    <source>
        <dbReference type="Proteomes" id="UP000198748"/>
    </source>
</evidence>
<sequence length="295" mass="32676">MSEKLKWANWYRTEGCRHWMDKTKFAGVSFTNIMYEGMRAVFLDEKGNPGMLYTGEVYEHSKQVVAENGRRNGFDEGDQIKYLRNGLFKFEDNSDSILSPILDLFQGRLRFQGPDKEDSKRTKYAEADVGGDHIDVHFYNIVADATSGQGSFLANGPLPQNASGVTQLAYFTAAVILHEIVHFEGFTHPKTPDHESGSDYASSLPHVAMLSVLRAAHARLGTSQLPLFTPSPKWHAWENLGGQVKGDIGAVCVPGTNEYPLILPTGLFMQEEKTGPFTINTGTVYGIPGKIWAAI</sequence>
<name>A0A1G7AA56_9BACT</name>
<dbReference type="Proteomes" id="UP000198748">
    <property type="component" value="Unassembled WGS sequence"/>
</dbReference>
<protein>
    <submittedName>
        <fullName evidence="1">Uncharacterized protein</fullName>
    </submittedName>
</protein>